<name>A0A6G0VVS3_APHCR</name>
<evidence type="ECO:0000313" key="3">
    <source>
        <dbReference type="Proteomes" id="UP000478052"/>
    </source>
</evidence>
<accession>A0A6G0VVS3</accession>
<dbReference type="AlphaFoldDB" id="A0A6G0VVS3"/>
<evidence type="ECO:0000313" key="2">
    <source>
        <dbReference type="EMBL" id="KAF0711621.1"/>
    </source>
</evidence>
<dbReference type="OrthoDB" id="10015795at2759"/>
<feature type="region of interest" description="Disordered" evidence="1">
    <location>
        <begin position="675"/>
        <end position="717"/>
    </location>
</feature>
<protein>
    <recommendedName>
        <fullName evidence="4">DUF4806 domain-containing protein</fullName>
    </recommendedName>
</protein>
<evidence type="ECO:0000256" key="1">
    <source>
        <dbReference type="SAM" id="MobiDB-lite"/>
    </source>
</evidence>
<proteinExistence type="predicted"/>
<dbReference type="PANTHER" id="PTHR33053">
    <property type="entry name" value="PROTEIN, PUTATIVE-RELATED"/>
    <property type="match status" value="1"/>
</dbReference>
<keyword evidence="3" id="KW-1185">Reference proteome</keyword>
<comment type="caution">
    <text evidence="2">The sequence shown here is derived from an EMBL/GenBank/DDBJ whole genome shotgun (WGS) entry which is preliminary data.</text>
</comment>
<sequence length="761" mass="87446">MPKINKGHRRNNLNASSRTRRRIIQLQDQDIQFMKINSYQPDNLNNLLISSNKTPVPVPVTNCVNDTIYNNNLSSQSNFNINNNLTIKEPQFLPVQTNKTIENNCSNSINDIETFKIEIKNWAVNCRIPQCHLNALLIILRNFEKKHVFPVGLFWGKSKPIDSNEFLYDFVNETKALLSNGLKINDQIIPVTIFSFCCDAPAKSFLTKTKGHTGLSSCSRCTQEGEYLCNRTSFPYKNVMSPKITHASFVAKSHDDYHVSNVNTILLDLPNFNIVERFSLDYMHLTCLGVMRKLIFLWMNGPLSVRLPNSKIKQISANLRLVKNYIPIEFCRKPRDVEEACRWKATEFRQLLIYTGPIILKNILSKKCYTNFMCLHIAMTFMAKHLISHNIHGLLHLCEDYKLFGPLDNVSCFPFENFMKNFKSMLRKHEKPLEQIVKRYKEIEINTFLNIPTKNNSQDIILKRQHFNGPLPSTLQGSQYKTLVLSLKLITIKIDTLSDCFFGTINNEIVKVENIVKNLNTEQITVVGRKFCKKEPFYQKPIKSNKFGTYVVKELSDDYILYDIDDIIKEITFKMSYSIVVFTEENTVSAVPSYWFRASTKKCAWPKPSHTAASVSRLIAKRTPYNSIDFNLFDARVLKNNIGSYLDAQKIAKTAVLTSDLSECEKSIEKKRKNIEQEPASYKKHEKKMKKLKNQIVVPQYHSRSSSSSSEFDDSDKDISYAEPLKKPILSPSNSSIGFEIGNVDTNININQNKTNNEGTT</sequence>
<gene>
    <name evidence="2" type="ORF">FWK35_00033435</name>
</gene>
<reference evidence="2 3" key="1">
    <citation type="submission" date="2019-08" db="EMBL/GenBank/DDBJ databases">
        <title>Whole genome of Aphis craccivora.</title>
        <authorList>
            <person name="Voronova N.V."/>
            <person name="Shulinski R.S."/>
            <person name="Bandarenka Y.V."/>
            <person name="Zhorov D.G."/>
            <person name="Warner D."/>
        </authorList>
    </citation>
    <scope>NUCLEOTIDE SEQUENCE [LARGE SCALE GENOMIC DNA]</scope>
    <source>
        <strain evidence="2">180601</strain>
        <tissue evidence="2">Whole Body</tissue>
    </source>
</reference>
<dbReference type="EMBL" id="VUJU01011200">
    <property type="protein sequence ID" value="KAF0711621.1"/>
    <property type="molecule type" value="Genomic_DNA"/>
</dbReference>
<evidence type="ECO:0008006" key="4">
    <source>
        <dbReference type="Google" id="ProtNLM"/>
    </source>
</evidence>
<feature type="compositionally biased region" description="Basic residues" evidence="1">
    <location>
        <begin position="682"/>
        <end position="693"/>
    </location>
</feature>
<dbReference type="Proteomes" id="UP000478052">
    <property type="component" value="Unassembled WGS sequence"/>
</dbReference>
<organism evidence="2 3">
    <name type="scientific">Aphis craccivora</name>
    <name type="common">Cowpea aphid</name>
    <dbReference type="NCBI Taxonomy" id="307492"/>
    <lineage>
        <taxon>Eukaryota</taxon>
        <taxon>Metazoa</taxon>
        <taxon>Ecdysozoa</taxon>
        <taxon>Arthropoda</taxon>
        <taxon>Hexapoda</taxon>
        <taxon>Insecta</taxon>
        <taxon>Pterygota</taxon>
        <taxon>Neoptera</taxon>
        <taxon>Paraneoptera</taxon>
        <taxon>Hemiptera</taxon>
        <taxon>Sternorrhyncha</taxon>
        <taxon>Aphidomorpha</taxon>
        <taxon>Aphidoidea</taxon>
        <taxon>Aphididae</taxon>
        <taxon>Aphidini</taxon>
        <taxon>Aphis</taxon>
        <taxon>Aphis</taxon>
    </lineage>
</organism>